<comment type="caution">
    <text evidence="1">The sequence shown here is derived from an EMBL/GenBank/DDBJ whole genome shotgun (WGS) entry which is preliminary data.</text>
</comment>
<sequence length="346" mass="38329">MLTPSRIQAVVAMNDSDPYYRRIISSIKHAAETTVATPFRLKSASHPLYSAWVINTILTLANLSDWDPSNFLTTADITMTIALGYDWVYHELSEDQRRIIELAIVNKGLLPALNAPRNSWVSFTNNWVQVTRGCLVTAALAIGDTNATLANKIMNFSIPPLRVSLEQCAPDGGWPEGYSYGTYAEDYFVLMLRSLETALGHDLGLTSLSGINNIGAWLTHFLGQAGGFSWADGAWKFANANGLWNAAAAFQAFIFYDSKLMTPNVLPSLARYDQFAGVAGMTYRSSWTDPKGGWFFGFMGGFNGCSHGHLDSGSFVIDYKGYRWAQLLGSDSYSLKNYFHAPFRWN</sequence>
<proteinExistence type="predicted"/>
<dbReference type="Proteomes" id="UP001143910">
    <property type="component" value="Unassembled WGS sequence"/>
</dbReference>
<organism evidence="1 2">
    <name type="scientific">Zarea fungicola</name>
    <dbReference type="NCBI Taxonomy" id="93591"/>
    <lineage>
        <taxon>Eukaryota</taxon>
        <taxon>Fungi</taxon>
        <taxon>Dikarya</taxon>
        <taxon>Ascomycota</taxon>
        <taxon>Pezizomycotina</taxon>
        <taxon>Sordariomycetes</taxon>
        <taxon>Hypocreomycetidae</taxon>
        <taxon>Hypocreales</taxon>
        <taxon>Cordycipitaceae</taxon>
        <taxon>Zarea</taxon>
    </lineage>
</organism>
<gene>
    <name evidence="1" type="ORF">NQ176_g890</name>
</gene>
<protein>
    <submittedName>
        <fullName evidence="1">Uncharacterized protein</fullName>
    </submittedName>
</protein>
<evidence type="ECO:0000313" key="2">
    <source>
        <dbReference type="Proteomes" id="UP001143910"/>
    </source>
</evidence>
<evidence type="ECO:0000313" key="1">
    <source>
        <dbReference type="EMBL" id="KAJ2983162.1"/>
    </source>
</evidence>
<reference evidence="1" key="1">
    <citation type="submission" date="2022-08" db="EMBL/GenBank/DDBJ databases">
        <title>Genome Sequence of Lecanicillium fungicola.</title>
        <authorList>
            <person name="Buettner E."/>
        </authorList>
    </citation>
    <scope>NUCLEOTIDE SEQUENCE</scope>
    <source>
        <strain evidence="1">Babe33</strain>
    </source>
</reference>
<name>A0ACC1NW72_9HYPO</name>
<accession>A0ACC1NW72</accession>
<dbReference type="EMBL" id="JANJQO010000041">
    <property type="protein sequence ID" value="KAJ2983162.1"/>
    <property type="molecule type" value="Genomic_DNA"/>
</dbReference>
<keyword evidence="2" id="KW-1185">Reference proteome</keyword>